<feature type="compositionally biased region" description="Low complexity" evidence="1">
    <location>
        <begin position="132"/>
        <end position="144"/>
    </location>
</feature>
<proteinExistence type="predicted"/>
<dbReference type="AlphaFoldDB" id="A0A0D6P3X9"/>
<dbReference type="EMBL" id="BANB01000086">
    <property type="protein sequence ID" value="GAN76357.1"/>
    <property type="molecule type" value="Genomic_DNA"/>
</dbReference>
<comment type="caution">
    <text evidence="2">The sequence shown here is derived from an EMBL/GenBank/DDBJ whole genome shotgun (WGS) entry which is preliminary data.</text>
</comment>
<keyword evidence="3" id="KW-1185">Reference proteome</keyword>
<dbReference type="Proteomes" id="UP000032680">
    <property type="component" value="Unassembled WGS sequence"/>
</dbReference>
<sequence>MIDPVTTALAAADEALRRSRVAGRIRSDPAVQAGVEALGTPLGNAHRRRIARRLGLVRLRGMARGVSLARGIAVRMTRHPVRTHSGDTDEVTGTVVGAVREAMPIGRVGALPAAVAAVGRPARRVQDGREAVGGSRARAASTSAPLPGVTTAANAAMTDIPGGRRADAAREKRATRRPADAVRHVRSPMAVRRLTAIAAGALVRSRPLLLPRAAHGTVGHPTAREGADPAADAQLAPAHQSPALSFGDRARREAVAPTPMAPHGFKGEPGGEAVPREAAPAWGPSNARVPTALPPDAHPPAAARVLRARAAAAAPVAWRGDRPTTRAAAAPRQTREHAGEAPVSGTIMIDGAELGRWIVDHLTQAASRPPSGGTAFDPRMTPVWAGASIGA</sequence>
<feature type="region of interest" description="Disordered" evidence="1">
    <location>
        <begin position="314"/>
        <end position="342"/>
    </location>
</feature>
<evidence type="ECO:0000256" key="1">
    <source>
        <dbReference type="SAM" id="MobiDB-lite"/>
    </source>
</evidence>
<evidence type="ECO:0000313" key="3">
    <source>
        <dbReference type="Proteomes" id="UP000032680"/>
    </source>
</evidence>
<organism evidence="2 3">
    <name type="scientific">Acidisphaera rubrifaciens HS-AP3</name>
    <dbReference type="NCBI Taxonomy" id="1231350"/>
    <lineage>
        <taxon>Bacteria</taxon>
        <taxon>Pseudomonadati</taxon>
        <taxon>Pseudomonadota</taxon>
        <taxon>Alphaproteobacteria</taxon>
        <taxon>Acetobacterales</taxon>
        <taxon>Acetobacteraceae</taxon>
        <taxon>Acidisphaera</taxon>
    </lineage>
</organism>
<feature type="region of interest" description="Disordered" evidence="1">
    <location>
        <begin position="216"/>
        <end position="245"/>
    </location>
</feature>
<reference evidence="2 3" key="1">
    <citation type="submission" date="2012-11" db="EMBL/GenBank/DDBJ databases">
        <title>Whole genome sequence of Acidisphaera rubrifaciens HS-AP3.</title>
        <authorList>
            <person name="Azuma Y."/>
            <person name="Higashiura N."/>
            <person name="Hirakawa H."/>
            <person name="Matsushita K."/>
        </authorList>
    </citation>
    <scope>NUCLEOTIDE SEQUENCE [LARGE SCALE GENOMIC DNA]</scope>
    <source>
        <strain evidence="2 3">HS-AP3</strain>
    </source>
</reference>
<feature type="compositionally biased region" description="Low complexity" evidence="1">
    <location>
        <begin position="228"/>
        <end position="238"/>
    </location>
</feature>
<feature type="region of interest" description="Disordered" evidence="1">
    <location>
        <begin position="126"/>
        <end position="147"/>
    </location>
</feature>
<feature type="region of interest" description="Disordered" evidence="1">
    <location>
        <begin position="258"/>
        <end position="299"/>
    </location>
</feature>
<accession>A0A0D6P3X9</accession>
<name>A0A0D6P3X9_9PROT</name>
<gene>
    <name evidence="2" type="ORF">Asru_0086_33</name>
</gene>
<protein>
    <submittedName>
        <fullName evidence="2">Uncharacterized protein</fullName>
    </submittedName>
</protein>
<evidence type="ECO:0000313" key="2">
    <source>
        <dbReference type="EMBL" id="GAN76357.1"/>
    </source>
</evidence>